<dbReference type="InterPro" id="IPR036930">
    <property type="entry name" value="WGR_dom_sf"/>
</dbReference>
<dbReference type="CDD" id="cd07996">
    <property type="entry name" value="WGR_MMR_like"/>
    <property type="match status" value="1"/>
</dbReference>
<name>A0ABT0M3V2_9RHOB</name>
<protein>
    <submittedName>
        <fullName evidence="2">WGR domain-containing protein</fullName>
    </submittedName>
</protein>
<evidence type="ECO:0000259" key="1">
    <source>
        <dbReference type="PROSITE" id="PS51977"/>
    </source>
</evidence>
<accession>A0ABT0M3V2</accession>
<dbReference type="PROSITE" id="PS51977">
    <property type="entry name" value="WGR"/>
    <property type="match status" value="1"/>
</dbReference>
<dbReference type="InterPro" id="IPR008893">
    <property type="entry name" value="WGR_domain"/>
</dbReference>
<dbReference type="SUPFAM" id="SSF142921">
    <property type="entry name" value="WGR domain-like"/>
    <property type="match status" value="1"/>
</dbReference>
<organism evidence="2 3">
    <name type="scientific">Roseinatronobacter domitianus</name>
    <dbReference type="NCBI Taxonomy" id="2940293"/>
    <lineage>
        <taxon>Bacteria</taxon>
        <taxon>Pseudomonadati</taxon>
        <taxon>Pseudomonadota</taxon>
        <taxon>Alphaproteobacteria</taxon>
        <taxon>Rhodobacterales</taxon>
        <taxon>Paracoccaceae</taxon>
        <taxon>Roseinatronobacter</taxon>
    </lineage>
</organism>
<sequence>MEIVPGLFGDWSLIREWGRSGQAGQVRVDWFDTEAAAKTARFNIQMQKAKRGYD</sequence>
<evidence type="ECO:0000313" key="2">
    <source>
        <dbReference type="EMBL" id="MCL1629516.1"/>
    </source>
</evidence>
<comment type="caution">
    <text evidence="2">The sequence shown here is derived from an EMBL/GenBank/DDBJ whole genome shotgun (WGS) entry which is preliminary data.</text>
</comment>
<evidence type="ECO:0000313" key="3">
    <source>
        <dbReference type="Proteomes" id="UP001202550"/>
    </source>
</evidence>
<dbReference type="Proteomes" id="UP001202550">
    <property type="component" value="Unassembled WGS sequence"/>
</dbReference>
<proteinExistence type="predicted"/>
<dbReference type="EMBL" id="JALZWP010000012">
    <property type="protein sequence ID" value="MCL1629516.1"/>
    <property type="molecule type" value="Genomic_DNA"/>
</dbReference>
<dbReference type="Pfam" id="PF05406">
    <property type="entry name" value="WGR"/>
    <property type="match status" value="1"/>
</dbReference>
<keyword evidence="3" id="KW-1185">Reference proteome</keyword>
<feature type="domain" description="WGR" evidence="1">
    <location>
        <begin position="1"/>
        <end position="54"/>
    </location>
</feature>
<dbReference type="Gene3D" id="2.20.140.10">
    <property type="entry name" value="WGR domain"/>
    <property type="match status" value="1"/>
</dbReference>
<reference evidence="2 3" key="1">
    <citation type="submission" date="2022-05" db="EMBL/GenBank/DDBJ databases">
        <title>Seasonal and diel survey of microbial diversity of the Tyrrhenian coast.</title>
        <authorList>
            <person name="Gattoni G."/>
            <person name="Corral P."/>
        </authorList>
    </citation>
    <scope>NUCLEOTIDE SEQUENCE [LARGE SCALE GENOMIC DNA]</scope>
    <source>
        <strain evidence="2 3">V10</strain>
    </source>
</reference>
<dbReference type="InterPro" id="IPR049809">
    <property type="entry name" value="YehF/YfeS-like_WGR"/>
</dbReference>
<gene>
    <name evidence="2" type="ORF">M3N55_12315</name>
</gene>